<dbReference type="EMBL" id="JAADJT010000006">
    <property type="protein sequence ID" value="NGZ85384.1"/>
    <property type="molecule type" value="Genomic_DNA"/>
</dbReference>
<feature type="chain" id="PRO_5047386037" evidence="1">
    <location>
        <begin position="24"/>
        <end position="70"/>
    </location>
</feature>
<proteinExistence type="predicted"/>
<reference evidence="3" key="1">
    <citation type="submission" date="2023-07" db="EMBL/GenBank/DDBJ databases">
        <title>Duganella aceri sp. nov., isolated from tree sap.</title>
        <authorList>
            <person name="Kim I.S."/>
        </authorList>
    </citation>
    <scope>NUCLEOTIDE SEQUENCE [LARGE SCALE GENOMIC DNA]</scope>
    <source>
        <strain evidence="3">SAP-35</strain>
    </source>
</reference>
<evidence type="ECO:0000256" key="1">
    <source>
        <dbReference type="SAM" id="SignalP"/>
    </source>
</evidence>
<accession>A0ABX0FLR1</accession>
<evidence type="ECO:0000313" key="2">
    <source>
        <dbReference type="EMBL" id="NGZ85384.1"/>
    </source>
</evidence>
<name>A0ABX0FLR1_9BURK</name>
<comment type="caution">
    <text evidence="2">The sequence shown here is derived from an EMBL/GenBank/DDBJ whole genome shotgun (WGS) entry which is preliminary data.</text>
</comment>
<feature type="signal peptide" evidence="1">
    <location>
        <begin position="1"/>
        <end position="23"/>
    </location>
</feature>
<gene>
    <name evidence="2" type="ORF">GW587_14095</name>
</gene>
<keyword evidence="1" id="KW-0732">Signal</keyword>
<dbReference type="Proteomes" id="UP000666369">
    <property type="component" value="Unassembled WGS sequence"/>
</dbReference>
<sequence>MNLTAGTLLALAALAGHAPTLDAAQAAAPEPAPQIALQLACAAPQQLRWPSTCSEIRLRVIVNMGRPQWA</sequence>
<keyword evidence="3" id="KW-1185">Reference proteome</keyword>
<protein>
    <submittedName>
        <fullName evidence="2">Uncharacterized protein</fullName>
    </submittedName>
</protein>
<evidence type="ECO:0000313" key="3">
    <source>
        <dbReference type="Proteomes" id="UP000666369"/>
    </source>
</evidence>
<organism evidence="2 3">
    <name type="scientific">Duganella aceris</name>
    <dbReference type="NCBI Taxonomy" id="2703883"/>
    <lineage>
        <taxon>Bacteria</taxon>
        <taxon>Pseudomonadati</taxon>
        <taxon>Pseudomonadota</taxon>
        <taxon>Betaproteobacteria</taxon>
        <taxon>Burkholderiales</taxon>
        <taxon>Oxalobacteraceae</taxon>
        <taxon>Telluria group</taxon>
        <taxon>Duganella</taxon>
    </lineage>
</organism>
<dbReference type="RefSeq" id="WP_166104001.1">
    <property type="nucleotide sequence ID" value="NZ_JAADJT010000006.1"/>
</dbReference>